<dbReference type="PROSITE" id="PS50041">
    <property type="entry name" value="C_TYPE_LECTIN_2"/>
    <property type="match status" value="1"/>
</dbReference>
<feature type="region of interest" description="Disordered" evidence="3">
    <location>
        <begin position="37"/>
        <end position="62"/>
    </location>
</feature>
<comment type="subcellular location">
    <subcellularLocation>
        <location evidence="1">Cell membrane</location>
        <topology evidence="1">Single-pass type II membrane protein</topology>
    </subcellularLocation>
</comment>
<organism evidence="6 7">
    <name type="scientific">Gadus morhua</name>
    <name type="common">Atlantic cod</name>
    <dbReference type="NCBI Taxonomy" id="8049"/>
    <lineage>
        <taxon>Eukaryota</taxon>
        <taxon>Metazoa</taxon>
        <taxon>Chordata</taxon>
        <taxon>Craniata</taxon>
        <taxon>Vertebrata</taxon>
        <taxon>Euteleostomi</taxon>
        <taxon>Actinopterygii</taxon>
        <taxon>Neopterygii</taxon>
        <taxon>Teleostei</taxon>
        <taxon>Neoteleostei</taxon>
        <taxon>Acanthomorphata</taxon>
        <taxon>Zeiogadaria</taxon>
        <taxon>Gadariae</taxon>
        <taxon>Gadiformes</taxon>
        <taxon>Gadoidei</taxon>
        <taxon>Gadidae</taxon>
        <taxon>Gadus</taxon>
    </lineage>
</organism>
<dbReference type="PANTHER" id="PTHR45710:SF26">
    <property type="entry name" value="RH26557P"/>
    <property type="match status" value="1"/>
</dbReference>
<protein>
    <recommendedName>
        <fullName evidence="5">C-type lectin domain-containing protein</fullName>
    </recommendedName>
</protein>
<dbReference type="AlphaFoldDB" id="A0A8C5CNF0"/>
<keyword evidence="2" id="KW-0175">Coiled coil</keyword>
<dbReference type="InterPro" id="IPR001304">
    <property type="entry name" value="C-type_lectin-like"/>
</dbReference>
<dbReference type="PANTHER" id="PTHR45710">
    <property type="entry name" value="C-TYPE LECTIN DOMAIN-CONTAINING PROTEIN 180"/>
    <property type="match status" value="1"/>
</dbReference>
<keyword evidence="4" id="KW-0812">Transmembrane</keyword>
<reference evidence="6" key="1">
    <citation type="submission" date="2025-08" db="UniProtKB">
        <authorList>
            <consortium name="Ensembl"/>
        </authorList>
    </citation>
    <scope>IDENTIFICATION</scope>
</reference>
<dbReference type="GeneTree" id="ENSGT01030000239509"/>
<dbReference type="OMA" id="QTECARY"/>
<dbReference type="Pfam" id="PF00059">
    <property type="entry name" value="Lectin_C"/>
    <property type="match status" value="1"/>
</dbReference>
<dbReference type="InterPro" id="IPR016187">
    <property type="entry name" value="CTDL_fold"/>
</dbReference>
<dbReference type="GO" id="GO:0030246">
    <property type="term" value="F:carbohydrate binding"/>
    <property type="evidence" value="ECO:0007669"/>
    <property type="project" value="UniProtKB-KW"/>
</dbReference>
<evidence type="ECO:0000313" key="7">
    <source>
        <dbReference type="Proteomes" id="UP000694546"/>
    </source>
</evidence>
<dbReference type="InterPro" id="IPR050828">
    <property type="entry name" value="C-type_lectin/matrix_domain"/>
</dbReference>
<dbReference type="Ensembl" id="ENSGMOT00000025096.1">
    <property type="protein sequence ID" value="ENSGMOP00000062858.1"/>
    <property type="gene ID" value="ENSGMOG00000028669.1"/>
</dbReference>
<keyword evidence="7" id="KW-1185">Reference proteome</keyword>
<evidence type="ECO:0000256" key="4">
    <source>
        <dbReference type="SAM" id="Phobius"/>
    </source>
</evidence>
<evidence type="ECO:0000313" key="6">
    <source>
        <dbReference type="Ensembl" id="ENSGMOP00000062858.1"/>
    </source>
</evidence>
<accession>A0A8C5CNF0</accession>
<keyword evidence="4" id="KW-0472">Membrane</keyword>
<dbReference type="Proteomes" id="UP000694546">
    <property type="component" value="Chromosome 19"/>
</dbReference>
<keyword evidence="4" id="KW-1133">Transmembrane helix</keyword>
<feature type="transmembrane region" description="Helical" evidence="4">
    <location>
        <begin position="68"/>
        <end position="91"/>
    </location>
</feature>
<dbReference type="SMART" id="SM00034">
    <property type="entry name" value="CLECT"/>
    <property type="match status" value="1"/>
</dbReference>
<evidence type="ECO:0000256" key="1">
    <source>
        <dbReference type="ARBA" id="ARBA00004401"/>
    </source>
</evidence>
<dbReference type="InterPro" id="IPR016186">
    <property type="entry name" value="C-type_lectin-like/link_sf"/>
</dbReference>
<evidence type="ECO:0000256" key="3">
    <source>
        <dbReference type="SAM" id="MobiDB-lite"/>
    </source>
</evidence>
<reference evidence="6" key="2">
    <citation type="submission" date="2025-09" db="UniProtKB">
        <authorList>
            <consortium name="Ensembl"/>
        </authorList>
    </citation>
    <scope>IDENTIFICATION</scope>
</reference>
<dbReference type="SUPFAM" id="SSF56436">
    <property type="entry name" value="C-type lectin-like"/>
    <property type="match status" value="1"/>
</dbReference>
<name>A0A8C5CNF0_GADMO</name>
<proteinExistence type="predicted"/>
<dbReference type="Gene3D" id="3.10.100.10">
    <property type="entry name" value="Mannose-Binding Protein A, subunit A"/>
    <property type="match status" value="1"/>
</dbReference>
<feature type="compositionally biased region" description="Polar residues" evidence="3">
    <location>
        <begin position="44"/>
        <end position="59"/>
    </location>
</feature>
<evidence type="ECO:0000259" key="5">
    <source>
        <dbReference type="PROSITE" id="PS50041"/>
    </source>
</evidence>
<sequence length="287" mass="32865">MAVVIYTTPNMARNTQGEREEGIVDIYATSESLGDQHQDYVGTEESSNTLGTVRSQQPDPVSPPRWPIRAVVVLLVLLSVVLLAGLLWCAVQHKTVLEKTVCMDRDMEQHHQRLKNVTEQHKTVSMEVEQLLQRLKNVTEQRDSLLCKQDCQGGWDKFGCKCFQFTRQWGSWNNSRESCVTHRADLVVVDSKEEMDFINGYEDKIWLGATYEASEGLWRWVDGTVLSADNPSWEKGKPSGGKDKNCLRRVWKKTNYKWTDESYAALVTLFFSMCPQLLSVLEAEVRR</sequence>
<feature type="coiled-coil region" evidence="2">
    <location>
        <begin position="114"/>
        <end position="148"/>
    </location>
</feature>
<evidence type="ECO:0000256" key="2">
    <source>
        <dbReference type="SAM" id="Coils"/>
    </source>
</evidence>
<feature type="domain" description="C-type lectin" evidence="5">
    <location>
        <begin position="158"/>
        <end position="261"/>
    </location>
</feature>